<evidence type="ECO:0000313" key="2">
    <source>
        <dbReference type="EMBL" id="KAF8671548.1"/>
    </source>
</evidence>
<feature type="region of interest" description="Disordered" evidence="1">
    <location>
        <begin position="118"/>
        <end position="147"/>
    </location>
</feature>
<evidence type="ECO:0000313" key="3">
    <source>
        <dbReference type="Proteomes" id="UP000636709"/>
    </source>
</evidence>
<comment type="caution">
    <text evidence="2">The sequence shown here is derived from an EMBL/GenBank/DDBJ whole genome shotgun (WGS) entry which is preliminary data.</text>
</comment>
<dbReference type="OrthoDB" id="248495at2759"/>
<dbReference type="AlphaFoldDB" id="A0A835AP69"/>
<accession>A0A835AP69</accession>
<evidence type="ECO:0000256" key="1">
    <source>
        <dbReference type="SAM" id="MobiDB-lite"/>
    </source>
</evidence>
<sequence length="167" mass="18421">MAMLVTSDPSWERKAWQVGPTPPTAVALGREIEIRKPLLVWSATKTSREPWPPPAAAGAEQEKELLSSVVSDIRCYFRLRPTPPMAPVLHRPALPASISPGMRKMERALPPATLHEKLPRFLQKAPRSSRTTHAYRDDHATSALPTNPPIAAISRLDPLLLSLTTCL</sequence>
<proteinExistence type="predicted"/>
<protein>
    <submittedName>
        <fullName evidence="2">Uncharacterized protein</fullName>
    </submittedName>
</protein>
<gene>
    <name evidence="2" type="ORF">HU200_049960</name>
</gene>
<name>A0A835AP69_9POAL</name>
<organism evidence="2 3">
    <name type="scientific">Digitaria exilis</name>
    <dbReference type="NCBI Taxonomy" id="1010633"/>
    <lineage>
        <taxon>Eukaryota</taxon>
        <taxon>Viridiplantae</taxon>
        <taxon>Streptophyta</taxon>
        <taxon>Embryophyta</taxon>
        <taxon>Tracheophyta</taxon>
        <taxon>Spermatophyta</taxon>
        <taxon>Magnoliopsida</taxon>
        <taxon>Liliopsida</taxon>
        <taxon>Poales</taxon>
        <taxon>Poaceae</taxon>
        <taxon>PACMAD clade</taxon>
        <taxon>Panicoideae</taxon>
        <taxon>Panicodae</taxon>
        <taxon>Paniceae</taxon>
        <taxon>Anthephorinae</taxon>
        <taxon>Digitaria</taxon>
    </lineage>
</organism>
<dbReference type="Proteomes" id="UP000636709">
    <property type="component" value="Unassembled WGS sequence"/>
</dbReference>
<keyword evidence="3" id="KW-1185">Reference proteome</keyword>
<dbReference type="EMBL" id="JACEFO010002239">
    <property type="protein sequence ID" value="KAF8671548.1"/>
    <property type="molecule type" value="Genomic_DNA"/>
</dbReference>
<reference evidence="2" key="1">
    <citation type="submission" date="2020-07" db="EMBL/GenBank/DDBJ databases">
        <title>Genome sequence and genetic diversity analysis of an under-domesticated orphan crop, white fonio (Digitaria exilis).</title>
        <authorList>
            <person name="Bennetzen J.L."/>
            <person name="Chen S."/>
            <person name="Ma X."/>
            <person name="Wang X."/>
            <person name="Yssel A.E.J."/>
            <person name="Chaluvadi S.R."/>
            <person name="Johnson M."/>
            <person name="Gangashetty P."/>
            <person name="Hamidou F."/>
            <person name="Sanogo M.D."/>
            <person name="Zwaenepoel A."/>
            <person name="Wallace J."/>
            <person name="Van De Peer Y."/>
            <person name="Van Deynze A."/>
        </authorList>
    </citation>
    <scope>NUCLEOTIDE SEQUENCE</scope>
    <source>
        <tissue evidence="2">Leaves</tissue>
    </source>
</reference>